<keyword evidence="1" id="KW-0805">Transcription regulation</keyword>
<feature type="domain" description="HTH arsR-type" evidence="4">
    <location>
        <begin position="1"/>
        <end position="98"/>
    </location>
</feature>
<dbReference type="GO" id="GO:0003677">
    <property type="term" value="F:DNA binding"/>
    <property type="evidence" value="ECO:0007669"/>
    <property type="project" value="UniProtKB-KW"/>
</dbReference>
<dbReference type="InterPro" id="IPR001845">
    <property type="entry name" value="HTH_ArsR_DNA-bd_dom"/>
</dbReference>
<dbReference type="PROSITE" id="PS50987">
    <property type="entry name" value="HTH_ARSR_2"/>
    <property type="match status" value="1"/>
</dbReference>
<dbReference type="EMBL" id="JACBZM010000001">
    <property type="protein sequence ID" value="NYI45007.1"/>
    <property type="molecule type" value="Genomic_DNA"/>
</dbReference>
<dbReference type="PANTHER" id="PTHR33154">
    <property type="entry name" value="TRANSCRIPTIONAL REGULATOR, ARSR FAMILY"/>
    <property type="match status" value="1"/>
</dbReference>
<sequence length="115" mass="12221">MMGAPAQDAFDALSDPTRREILRLLAENGEMTAGEVADSVSAVGRTAVSSHLRILRQAGLVVERREGRFRHLSLDPEGPVRDAMSFLSVLLGSGVPTDSATVESKAMKGSRARSA</sequence>
<keyword evidence="3" id="KW-0804">Transcription</keyword>
<dbReference type="SUPFAM" id="SSF46785">
    <property type="entry name" value="Winged helix' DNA-binding domain"/>
    <property type="match status" value="1"/>
</dbReference>
<dbReference type="PANTHER" id="PTHR33154:SF33">
    <property type="entry name" value="TRANSCRIPTIONAL REPRESSOR SDPR"/>
    <property type="match status" value="1"/>
</dbReference>
<accession>A0A7Y9ZGG3</accession>
<dbReference type="Gene3D" id="1.10.10.10">
    <property type="entry name" value="Winged helix-like DNA-binding domain superfamily/Winged helix DNA-binding domain"/>
    <property type="match status" value="1"/>
</dbReference>
<dbReference type="SMART" id="SM00418">
    <property type="entry name" value="HTH_ARSR"/>
    <property type="match status" value="1"/>
</dbReference>
<comment type="caution">
    <text evidence="5">The sequence shown here is derived from an EMBL/GenBank/DDBJ whole genome shotgun (WGS) entry which is preliminary data.</text>
</comment>
<protein>
    <submittedName>
        <fullName evidence="5">DNA-binding transcriptional ArsR family regulator</fullName>
    </submittedName>
</protein>
<dbReference type="Proteomes" id="UP000562045">
    <property type="component" value="Unassembled WGS sequence"/>
</dbReference>
<evidence type="ECO:0000256" key="1">
    <source>
        <dbReference type="ARBA" id="ARBA00023015"/>
    </source>
</evidence>
<dbReference type="InterPro" id="IPR011991">
    <property type="entry name" value="ArsR-like_HTH"/>
</dbReference>
<evidence type="ECO:0000256" key="3">
    <source>
        <dbReference type="ARBA" id="ARBA00023163"/>
    </source>
</evidence>
<evidence type="ECO:0000256" key="2">
    <source>
        <dbReference type="ARBA" id="ARBA00023125"/>
    </source>
</evidence>
<dbReference type="GO" id="GO:0003700">
    <property type="term" value="F:DNA-binding transcription factor activity"/>
    <property type="evidence" value="ECO:0007669"/>
    <property type="project" value="InterPro"/>
</dbReference>
<dbReference type="InterPro" id="IPR051081">
    <property type="entry name" value="HTH_MetalResp_TranReg"/>
</dbReference>
<reference evidence="5 6" key="1">
    <citation type="submission" date="2020-07" db="EMBL/GenBank/DDBJ databases">
        <title>Sequencing the genomes of 1000 actinobacteria strains.</title>
        <authorList>
            <person name="Klenk H.-P."/>
        </authorList>
    </citation>
    <scope>NUCLEOTIDE SEQUENCE [LARGE SCALE GENOMIC DNA]</scope>
    <source>
        <strain evidence="5 6">DSM 15131</strain>
    </source>
</reference>
<dbReference type="NCBIfam" id="NF033788">
    <property type="entry name" value="HTH_metalloreg"/>
    <property type="match status" value="1"/>
</dbReference>
<evidence type="ECO:0000313" key="5">
    <source>
        <dbReference type="EMBL" id="NYI45007.1"/>
    </source>
</evidence>
<organism evidence="5 6">
    <name type="scientific">Nocardioides aromaticivorans</name>
    <dbReference type="NCBI Taxonomy" id="200618"/>
    <lineage>
        <taxon>Bacteria</taxon>
        <taxon>Bacillati</taxon>
        <taxon>Actinomycetota</taxon>
        <taxon>Actinomycetes</taxon>
        <taxon>Propionibacteriales</taxon>
        <taxon>Nocardioidaceae</taxon>
        <taxon>Nocardioides</taxon>
    </lineage>
</organism>
<gene>
    <name evidence="5" type="ORF">BJ993_002087</name>
</gene>
<dbReference type="AlphaFoldDB" id="A0A7Y9ZGG3"/>
<keyword evidence="2 5" id="KW-0238">DNA-binding</keyword>
<proteinExistence type="predicted"/>
<dbReference type="Pfam" id="PF12840">
    <property type="entry name" value="HTH_20"/>
    <property type="match status" value="1"/>
</dbReference>
<dbReference type="InterPro" id="IPR036388">
    <property type="entry name" value="WH-like_DNA-bd_sf"/>
</dbReference>
<dbReference type="RefSeq" id="WP_218864666.1">
    <property type="nucleotide sequence ID" value="NZ_JACBZM010000001.1"/>
</dbReference>
<name>A0A7Y9ZGG3_9ACTN</name>
<evidence type="ECO:0000313" key="6">
    <source>
        <dbReference type="Proteomes" id="UP000562045"/>
    </source>
</evidence>
<evidence type="ECO:0000259" key="4">
    <source>
        <dbReference type="PROSITE" id="PS50987"/>
    </source>
</evidence>
<dbReference type="CDD" id="cd00090">
    <property type="entry name" value="HTH_ARSR"/>
    <property type="match status" value="1"/>
</dbReference>
<dbReference type="InterPro" id="IPR036390">
    <property type="entry name" value="WH_DNA-bd_sf"/>
</dbReference>
<dbReference type="PRINTS" id="PR00778">
    <property type="entry name" value="HTHARSR"/>
</dbReference>